<keyword evidence="1" id="KW-1133">Transmembrane helix</keyword>
<protein>
    <submittedName>
        <fullName evidence="2">Uncharacterized protein</fullName>
    </submittedName>
</protein>
<dbReference type="AlphaFoldDB" id="A0A067SK58"/>
<keyword evidence="3" id="KW-1185">Reference proteome</keyword>
<proteinExistence type="predicted"/>
<dbReference type="Proteomes" id="UP000027222">
    <property type="component" value="Unassembled WGS sequence"/>
</dbReference>
<keyword evidence="1" id="KW-0812">Transmembrane</keyword>
<name>A0A067SK58_GALM3</name>
<evidence type="ECO:0000313" key="2">
    <source>
        <dbReference type="EMBL" id="KDR71286.1"/>
    </source>
</evidence>
<gene>
    <name evidence="2" type="ORF">GALMADRAFT_143982</name>
</gene>
<accession>A0A067SK58</accession>
<dbReference type="HOGENOM" id="CLU_1970727_0_0_1"/>
<reference evidence="3" key="1">
    <citation type="journal article" date="2014" name="Proc. Natl. Acad. Sci. U.S.A.">
        <title>Extensive sampling of basidiomycete genomes demonstrates inadequacy of the white-rot/brown-rot paradigm for wood decay fungi.</title>
        <authorList>
            <person name="Riley R."/>
            <person name="Salamov A.A."/>
            <person name="Brown D.W."/>
            <person name="Nagy L.G."/>
            <person name="Floudas D."/>
            <person name="Held B.W."/>
            <person name="Levasseur A."/>
            <person name="Lombard V."/>
            <person name="Morin E."/>
            <person name="Otillar R."/>
            <person name="Lindquist E.A."/>
            <person name="Sun H."/>
            <person name="LaButti K.M."/>
            <person name="Schmutz J."/>
            <person name="Jabbour D."/>
            <person name="Luo H."/>
            <person name="Baker S.E."/>
            <person name="Pisabarro A.G."/>
            <person name="Walton J.D."/>
            <person name="Blanchette R.A."/>
            <person name="Henrissat B."/>
            <person name="Martin F."/>
            <person name="Cullen D."/>
            <person name="Hibbett D.S."/>
            <person name="Grigoriev I.V."/>
        </authorList>
    </citation>
    <scope>NUCLEOTIDE SEQUENCE [LARGE SCALE GENOMIC DNA]</scope>
    <source>
        <strain evidence="3">CBS 339.88</strain>
    </source>
</reference>
<feature type="transmembrane region" description="Helical" evidence="1">
    <location>
        <begin position="59"/>
        <end position="80"/>
    </location>
</feature>
<sequence>MANLGQVLERLRSPFGRSWDLHVVAATSYVDGLRDEAYKCEIDRRHGDTSFSFVKFRPFLLLLIYPLLIGTLAGALLTIVPPYSYGCKATGAEDRPLGVAICTIAWSRAVLETADTGSSVEPSDRAR</sequence>
<evidence type="ECO:0000256" key="1">
    <source>
        <dbReference type="SAM" id="Phobius"/>
    </source>
</evidence>
<keyword evidence="1" id="KW-0472">Membrane</keyword>
<evidence type="ECO:0000313" key="3">
    <source>
        <dbReference type="Proteomes" id="UP000027222"/>
    </source>
</evidence>
<organism evidence="2 3">
    <name type="scientific">Galerina marginata (strain CBS 339.88)</name>
    <dbReference type="NCBI Taxonomy" id="685588"/>
    <lineage>
        <taxon>Eukaryota</taxon>
        <taxon>Fungi</taxon>
        <taxon>Dikarya</taxon>
        <taxon>Basidiomycota</taxon>
        <taxon>Agaricomycotina</taxon>
        <taxon>Agaricomycetes</taxon>
        <taxon>Agaricomycetidae</taxon>
        <taxon>Agaricales</taxon>
        <taxon>Agaricineae</taxon>
        <taxon>Strophariaceae</taxon>
        <taxon>Galerina</taxon>
    </lineage>
</organism>
<dbReference type="EMBL" id="KL142393">
    <property type="protein sequence ID" value="KDR71286.1"/>
    <property type="molecule type" value="Genomic_DNA"/>
</dbReference>